<comment type="caution">
    <text evidence="1">The sequence shown here is derived from an EMBL/GenBank/DDBJ whole genome shotgun (WGS) entry which is preliminary data.</text>
</comment>
<reference evidence="1" key="1">
    <citation type="submission" date="2020-05" db="EMBL/GenBank/DDBJ databases">
        <title>Phylogenomic resolution of chytrid fungi.</title>
        <authorList>
            <person name="Stajich J.E."/>
            <person name="Amses K."/>
            <person name="Simmons R."/>
            <person name="Seto K."/>
            <person name="Myers J."/>
            <person name="Bonds A."/>
            <person name="Quandt C.A."/>
            <person name="Barry K."/>
            <person name="Liu P."/>
            <person name="Grigoriev I."/>
            <person name="Longcore J.E."/>
            <person name="James T.Y."/>
        </authorList>
    </citation>
    <scope>NUCLEOTIDE SEQUENCE</scope>
    <source>
        <strain evidence="1">JEL0318</strain>
    </source>
</reference>
<dbReference type="EMBL" id="JADGJD010001916">
    <property type="protein sequence ID" value="KAJ3036640.1"/>
    <property type="molecule type" value="Genomic_DNA"/>
</dbReference>
<sequence>MKEMEAVLGISRDEKDATGEFYHTRGQMYEQRDRLTQLLSEDLNRMDYERKANFMRKYNAFHIGKNAIFLDDITSMRHHSHLHRKAEIAKILREHPWWTELMNKVVSPHVKEALMSDEEREKEK</sequence>
<feature type="non-terminal residue" evidence="1">
    <location>
        <position position="124"/>
    </location>
</feature>
<dbReference type="Proteomes" id="UP001212841">
    <property type="component" value="Unassembled WGS sequence"/>
</dbReference>
<organism evidence="1 2">
    <name type="scientific">Rhizophlyctis rosea</name>
    <dbReference type="NCBI Taxonomy" id="64517"/>
    <lineage>
        <taxon>Eukaryota</taxon>
        <taxon>Fungi</taxon>
        <taxon>Fungi incertae sedis</taxon>
        <taxon>Chytridiomycota</taxon>
        <taxon>Chytridiomycota incertae sedis</taxon>
        <taxon>Chytridiomycetes</taxon>
        <taxon>Rhizophlyctidales</taxon>
        <taxon>Rhizophlyctidaceae</taxon>
        <taxon>Rhizophlyctis</taxon>
    </lineage>
</organism>
<protein>
    <submittedName>
        <fullName evidence="1">Uncharacterized protein</fullName>
    </submittedName>
</protein>
<gene>
    <name evidence="1" type="ORF">HK097_003781</name>
</gene>
<keyword evidence="2" id="KW-1185">Reference proteome</keyword>
<dbReference type="AlphaFoldDB" id="A0AAD5S2E1"/>
<accession>A0AAD5S2E1</accession>
<evidence type="ECO:0000313" key="2">
    <source>
        <dbReference type="Proteomes" id="UP001212841"/>
    </source>
</evidence>
<evidence type="ECO:0000313" key="1">
    <source>
        <dbReference type="EMBL" id="KAJ3036640.1"/>
    </source>
</evidence>
<name>A0AAD5S2E1_9FUNG</name>
<proteinExistence type="predicted"/>